<dbReference type="InterPro" id="IPR006015">
    <property type="entry name" value="Universal_stress_UspA"/>
</dbReference>
<evidence type="ECO:0000256" key="1">
    <source>
        <dbReference type="ARBA" id="ARBA00008791"/>
    </source>
</evidence>
<dbReference type="KEGG" id="nfn:NFRAN_1524"/>
<protein>
    <submittedName>
        <fullName evidence="3">Universal stress protein</fullName>
    </submittedName>
</protein>
<proteinExistence type="inferred from homology"/>
<dbReference type="OrthoDB" id="105697at2157"/>
<keyword evidence="4" id="KW-1185">Reference proteome</keyword>
<organism evidence="3 4">
    <name type="scientific">Candidatus Nitrosocosmicus franklandianus</name>
    <dbReference type="NCBI Taxonomy" id="1798806"/>
    <lineage>
        <taxon>Archaea</taxon>
        <taxon>Nitrososphaerota</taxon>
        <taxon>Nitrososphaeria</taxon>
        <taxon>Nitrososphaerales</taxon>
        <taxon>Nitrososphaeraceae</taxon>
        <taxon>Candidatus Nitrosocosmicus</taxon>
    </lineage>
</organism>
<dbReference type="InterPro" id="IPR006016">
    <property type="entry name" value="UspA"/>
</dbReference>
<dbReference type="GeneID" id="39420869"/>
<dbReference type="PANTHER" id="PTHR46268">
    <property type="entry name" value="STRESS RESPONSE PROTEIN NHAX"/>
    <property type="match status" value="1"/>
</dbReference>
<sequence>MSEEISKIMVCIDGSENSIKAARKALEMAKKNNAEVIAVYISFIPYYLRRLPQYGWEGLHEYDVGQMKEWLKDIMIQAKEDNIHFKSLVRETTSSIVKEIINIADEEKIDLIIVGSTGKSKLDRVLVGSVAQGVMTNAKCSILLVR</sequence>
<reference evidence="3 4" key="1">
    <citation type="submission" date="2019-02" db="EMBL/GenBank/DDBJ databases">
        <authorList>
            <person name="Lehtovirta-Morley E L."/>
        </authorList>
    </citation>
    <scope>NUCLEOTIDE SEQUENCE [LARGE SCALE GENOMIC DNA]</scope>
    <source>
        <strain evidence="3">NFRAN1</strain>
    </source>
</reference>
<gene>
    <name evidence="3" type="ORF">NFRAN_1524</name>
</gene>
<evidence type="ECO:0000313" key="4">
    <source>
        <dbReference type="Proteomes" id="UP000294299"/>
    </source>
</evidence>
<evidence type="ECO:0000259" key="2">
    <source>
        <dbReference type="Pfam" id="PF00582"/>
    </source>
</evidence>
<dbReference type="SUPFAM" id="SSF52402">
    <property type="entry name" value="Adenine nucleotide alpha hydrolases-like"/>
    <property type="match status" value="1"/>
</dbReference>
<dbReference type="Proteomes" id="UP000294299">
    <property type="component" value="Chromosome NFRAN"/>
</dbReference>
<dbReference type="InterPro" id="IPR014729">
    <property type="entry name" value="Rossmann-like_a/b/a_fold"/>
</dbReference>
<dbReference type="CDD" id="cd00293">
    <property type="entry name" value="USP-like"/>
    <property type="match status" value="1"/>
</dbReference>
<dbReference type="EMBL" id="LR216287">
    <property type="protein sequence ID" value="VFJ13846.1"/>
    <property type="molecule type" value="Genomic_DNA"/>
</dbReference>
<comment type="similarity">
    <text evidence="1">Belongs to the universal stress protein A family.</text>
</comment>
<dbReference type="RefSeq" id="WP_134483890.1">
    <property type="nucleotide sequence ID" value="NZ_LR216287.1"/>
</dbReference>
<dbReference type="Gene3D" id="3.40.50.620">
    <property type="entry name" value="HUPs"/>
    <property type="match status" value="1"/>
</dbReference>
<accession>A0A484I9R4</accession>
<evidence type="ECO:0000313" key="3">
    <source>
        <dbReference type="EMBL" id="VFJ13846.1"/>
    </source>
</evidence>
<dbReference type="PRINTS" id="PR01438">
    <property type="entry name" value="UNVRSLSTRESS"/>
</dbReference>
<dbReference type="AlphaFoldDB" id="A0A484I9R4"/>
<dbReference type="Pfam" id="PF00582">
    <property type="entry name" value="Usp"/>
    <property type="match status" value="1"/>
</dbReference>
<feature type="domain" description="UspA" evidence="2">
    <location>
        <begin position="6"/>
        <end position="146"/>
    </location>
</feature>
<name>A0A484I9R4_9ARCH</name>
<dbReference type="PANTHER" id="PTHR46268:SF6">
    <property type="entry name" value="UNIVERSAL STRESS PROTEIN UP12"/>
    <property type="match status" value="1"/>
</dbReference>